<keyword evidence="6 7" id="KW-0472">Membrane</keyword>
<feature type="transmembrane region" description="Helical" evidence="7">
    <location>
        <begin position="21"/>
        <end position="48"/>
    </location>
</feature>
<proteinExistence type="inferred from homology"/>
<dbReference type="InterPro" id="IPR032816">
    <property type="entry name" value="VTT_dom"/>
</dbReference>
<feature type="compositionally biased region" description="Polar residues" evidence="8">
    <location>
        <begin position="233"/>
        <end position="243"/>
    </location>
</feature>
<evidence type="ECO:0000256" key="8">
    <source>
        <dbReference type="SAM" id="MobiDB-lite"/>
    </source>
</evidence>
<comment type="caution">
    <text evidence="10">The sequence shown here is derived from an EMBL/GenBank/DDBJ whole genome shotgun (WGS) entry which is preliminary data.</text>
</comment>
<feature type="domain" description="VTT" evidence="9">
    <location>
        <begin position="48"/>
        <end position="175"/>
    </location>
</feature>
<dbReference type="PANTHER" id="PTHR30353:SF0">
    <property type="entry name" value="TRANSMEMBRANE PROTEIN"/>
    <property type="match status" value="1"/>
</dbReference>
<protein>
    <submittedName>
        <fullName evidence="10">DedA family protein</fullName>
    </submittedName>
</protein>
<name>A0ABW5FV44_9PSEU</name>
<dbReference type="EMBL" id="JBHUKR010000007">
    <property type="protein sequence ID" value="MFD2417821.1"/>
    <property type="molecule type" value="Genomic_DNA"/>
</dbReference>
<dbReference type="Proteomes" id="UP001597417">
    <property type="component" value="Unassembled WGS sequence"/>
</dbReference>
<keyword evidence="4 7" id="KW-0812">Transmembrane</keyword>
<keyword evidence="11" id="KW-1185">Reference proteome</keyword>
<feature type="transmembrane region" description="Helical" evidence="7">
    <location>
        <begin position="189"/>
        <end position="207"/>
    </location>
</feature>
<evidence type="ECO:0000256" key="5">
    <source>
        <dbReference type="ARBA" id="ARBA00022989"/>
    </source>
</evidence>
<dbReference type="RefSeq" id="WP_378265805.1">
    <property type="nucleotide sequence ID" value="NZ_JBHUKR010000007.1"/>
</dbReference>
<evidence type="ECO:0000256" key="1">
    <source>
        <dbReference type="ARBA" id="ARBA00004651"/>
    </source>
</evidence>
<evidence type="ECO:0000256" key="3">
    <source>
        <dbReference type="ARBA" id="ARBA00022475"/>
    </source>
</evidence>
<organism evidence="10 11">
    <name type="scientific">Amycolatopsis pigmentata</name>
    <dbReference type="NCBI Taxonomy" id="450801"/>
    <lineage>
        <taxon>Bacteria</taxon>
        <taxon>Bacillati</taxon>
        <taxon>Actinomycetota</taxon>
        <taxon>Actinomycetes</taxon>
        <taxon>Pseudonocardiales</taxon>
        <taxon>Pseudonocardiaceae</taxon>
        <taxon>Amycolatopsis</taxon>
    </lineage>
</organism>
<evidence type="ECO:0000256" key="4">
    <source>
        <dbReference type="ARBA" id="ARBA00022692"/>
    </source>
</evidence>
<dbReference type="Pfam" id="PF09335">
    <property type="entry name" value="VTT_dom"/>
    <property type="match status" value="1"/>
</dbReference>
<reference evidence="11" key="1">
    <citation type="journal article" date="2019" name="Int. J. Syst. Evol. Microbiol.">
        <title>The Global Catalogue of Microorganisms (GCM) 10K type strain sequencing project: providing services to taxonomists for standard genome sequencing and annotation.</title>
        <authorList>
            <consortium name="The Broad Institute Genomics Platform"/>
            <consortium name="The Broad Institute Genome Sequencing Center for Infectious Disease"/>
            <person name="Wu L."/>
            <person name="Ma J."/>
        </authorList>
    </citation>
    <scope>NUCLEOTIDE SEQUENCE [LARGE SCALE GENOMIC DNA]</scope>
    <source>
        <strain evidence="11">CGMCC 4.7645</strain>
    </source>
</reference>
<sequence>MILAETTTTLALMPKWFNPEYLLTQFGAYVIVGLCLVIFIESSVFPVLPGDSLLFTAGLFVAQGSIHAPLWLVCLVVSVAALVGNALGYLIGYKAGPALFRRPDSRFFKREYVDKTHAFLEKHGPKAVVLARFVPFVRTFITWIAGVGRMDPKKYFTYTVIGGILWAAGITALGHVLGNIPFIKNNIEAIFILIVLVSVLPIVVEWYRNRRARTAAGPDSESDAETTQRIDTDATQQIPRIDR</sequence>
<evidence type="ECO:0000259" key="9">
    <source>
        <dbReference type="Pfam" id="PF09335"/>
    </source>
</evidence>
<evidence type="ECO:0000256" key="6">
    <source>
        <dbReference type="ARBA" id="ARBA00023136"/>
    </source>
</evidence>
<evidence type="ECO:0000256" key="7">
    <source>
        <dbReference type="RuleBase" id="RU367016"/>
    </source>
</evidence>
<evidence type="ECO:0000313" key="10">
    <source>
        <dbReference type="EMBL" id="MFD2417821.1"/>
    </source>
</evidence>
<keyword evidence="5 7" id="KW-1133">Transmembrane helix</keyword>
<feature type="transmembrane region" description="Helical" evidence="7">
    <location>
        <begin position="68"/>
        <end position="92"/>
    </location>
</feature>
<accession>A0ABW5FV44</accession>
<keyword evidence="3 7" id="KW-1003">Cell membrane</keyword>
<evidence type="ECO:0000256" key="2">
    <source>
        <dbReference type="ARBA" id="ARBA00010792"/>
    </source>
</evidence>
<dbReference type="PANTHER" id="PTHR30353">
    <property type="entry name" value="INNER MEMBRANE PROTEIN DEDA-RELATED"/>
    <property type="match status" value="1"/>
</dbReference>
<evidence type="ECO:0000313" key="11">
    <source>
        <dbReference type="Proteomes" id="UP001597417"/>
    </source>
</evidence>
<gene>
    <name evidence="10" type="ORF">ACFSXZ_15965</name>
</gene>
<comment type="similarity">
    <text evidence="2 7">Belongs to the DedA family.</text>
</comment>
<dbReference type="InterPro" id="IPR032818">
    <property type="entry name" value="DedA-like"/>
</dbReference>
<comment type="subcellular location">
    <subcellularLocation>
        <location evidence="1 7">Cell membrane</location>
        <topology evidence="1 7">Multi-pass membrane protein</topology>
    </subcellularLocation>
</comment>
<feature type="transmembrane region" description="Helical" evidence="7">
    <location>
        <begin position="155"/>
        <end position="177"/>
    </location>
</feature>
<feature type="region of interest" description="Disordered" evidence="8">
    <location>
        <begin position="215"/>
        <end position="243"/>
    </location>
</feature>